<keyword evidence="4 6" id="KW-0862">Zinc</keyword>
<keyword evidence="2" id="KW-0479">Metal-binding</keyword>
<evidence type="ECO:0000259" key="7">
    <source>
        <dbReference type="Pfam" id="PF01435"/>
    </source>
</evidence>
<evidence type="ECO:0000256" key="2">
    <source>
        <dbReference type="ARBA" id="ARBA00022723"/>
    </source>
</evidence>
<dbReference type="PROSITE" id="PS51257">
    <property type="entry name" value="PROKAR_LIPOPROTEIN"/>
    <property type="match status" value="1"/>
</dbReference>
<dbReference type="EMBL" id="CP000821">
    <property type="protein sequence ID" value="ABV38227.1"/>
    <property type="molecule type" value="Genomic_DNA"/>
</dbReference>
<dbReference type="KEGG" id="sse:Ssed_3623"/>
<dbReference type="GO" id="GO:0004222">
    <property type="term" value="F:metalloendopeptidase activity"/>
    <property type="evidence" value="ECO:0007669"/>
    <property type="project" value="InterPro"/>
</dbReference>
<protein>
    <submittedName>
        <fullName evidence="8">Zn-dependent protease contains TPR repeats-like protein</fullName>
    </submittedName>
</protein>
<dbReference type="PANTHER" id="PTHR22726">
    <property type="entry name" value="METALLOENDOPEPTIDASE OMA1"/>
    <property type="match status" value="1"/>
</dbReference>
<dbReference type="OrthoDB" id="9810445at2"/>
<dbReference type="eggNOG" id="COG4784">
    <property type="taxonomic scope" value="Bacteria"/>
</dbReference>
<comment type="similarity">
    <text evidence="6">Belongs to the peptidase M48 family.</text>
</comment>
<feature type="domain" description="Peptidase M48" evidence="7">
    <location>
        <begin position="79"/>
        <end position="259"/>
    </location>
</feature>
<dbReference type="Proteomes" id="UP000002015">
    <property type="component" value="Chromosome"/>
</dbReference>
<evidence type="ECO:0000256" key="3">
    <source>
        <dbReference type="ARBA" id="ARBA00022801"/>
    </source>
</evidence>
<accession>A8FZF4</accession>
<dbReference type="GO" id="GO:0046872">
    <property type="term" value="F:metal ion binding"/>
    <property type="evidence" value="ECO:0007669"/>
    <property type="project" value="UniProtKB-KW"/>
</dbReference>
<keyword evidence="9" id="KW-1185">Reference proteome</keyword>
<dbReference type="PANTHER" id="PTHR22726:SF1">
    <property type="entry name" value="METALLOENDOPEPTIDASE OMA1, MITOCHONDRIAL"/>
    <property type="match status" value="1"/>
</dbReference>
<dbReference type="InterPro" id="IPR001915">
    <property type="entry name" value="Peptidase_M48"/>
</dbReference>
<keyword evidence="1 6" id="KW-0645">Protease</keyword>
<sequence precursor="true">MNKLTTSILLLSLGIACSGCGSNQSFVFNNIDIGKGLSALEHTQDALTEVDETAEIALGREIVTNLLGVAPLLENQEVQQYVNRVGRWVSMHSERPELPWSFAVLDDDSINAFATPGGYIVLTKGLLLTLNNEAELAGVLGHEISHVLRRHHLNALKKASGMSALTEITDLILTAKEQSTESLKLVTAGTELYTRGLDKEDEFESDRMGIVLATRAGYDPYGLPAALQTLEMINPDDAGLAMLFKTHPSLDERLGRLDAAMASGFDQYERLPTAKERFTRTMAGISSGLSKVKS</sequence>
<dbReference type="Gene3D" id="3.30.2010.10">
    <property type="entry name" value="Metalloproteases ('zincins'), catalytic domain"/>
    <property type="match status" value="1"/>
</dbReference>
<dbReference type="Pfam" id="PF01435">
    <property type="entry name" value="Peptidase_M48"/>
    <property type="match status" value="1"/>
</dbReference>
<evidence type="ECO:0000313" key="8">
    <source>
        <dbReference type="EMBL" id="ABV38227.1"/>
    </source>
</evidence>
<evidence type="ECO:0000256" key="4">
    <source>
        <dbReference type="ARBA" id="ARBA00022833"/>
    </source>
</evidence>
<evidence type="ECO:0000313" key="9">
    <source>
        <dbReference type="Proteomes" id="UP000002015"/>
    </source>
</evidence>
<dbReference type="GO" id="GO:0016020">
    <property type="term" value="C:membrane"/>
    <property type="evidence" value="ECO:0007669"/>
    <property type="project" value="TreeGrafter"/>
</dbReference>
<evidence type="ECO:0000256" key="6">
    <source>
        <dbReference type="RuleBase" id="RU003983"/>
    </source>
</evidence>
<gene>
    <name evidence="8" type="ordered locus">Ssed_3623</name>
</gene>
<proteinExistence type="inferred from homology"/>
<comment type="cofactor">
    <cofactor evidence="6">
        <name>Zn(2+)</name>
        <dbReference type="ChEBI" id="CHEBI:29105"/>
    </cofactor>
    <text evidence="6">Binds 1 zinc ion per subunit.</text>
</comment>
<organism evidence="8 9">
    <name type="scientific">Shewanella sediminis (strain HAW-EB3)</name>
    <dbReference type="NCBI Taxonomy" id="425104"/>
    <lineage>
        <taxon>Bacteria</taxon>
        <taxon>Pseudomonadati</taxon>
        <taxon>Pseudomonadota</taxon>
        <taxon>Gammaproteobacteria</taxon>
        <taxon>Alteromonadales</taxon>
        <taxon>Shewanellaceae</taxon>
        <taxon>Shewanella</taxon>
    </lineage>
</organism>
<dbReference type="GO" id="GO:0051603">
    <property type="term" value="P:proteolysis involved in protein catabolic process"/>
    <property type="evidence" value="ECO:0007669"/>
    <property type="project" value="TreeGrafter"/>
</dbReference>
<evidence type="ECO:0000256" key="5">
    <source>
        <dbReference type="ARBA" id="ARBA00023049"/>
    </source>
</evidence>
<dbReference type="CDD" id="cd07333">
    <property type="entry name" value="M48C_bepA_like"/>
    <property type="match status" value="1"/>
</dbReference>
<dbReference type="AlphaFoldDB" id="A8FZF4"/>
<dbReference type="RefSeq" id="WP_012143957.1">
    <property type="nucleotide sequence ID" value="NC_009831.1"/>
</dbReference>
<reference evidence="8 9" key="1">
    <citation type="submission" date="2007-08" db="EMBL/GenBank/DDBJ databases">
        <title>Complete sequence of Shewanella sediminis HAW-EB3.</title>
        <authorList>
            <consortium name="US DOE Joint Genome Institute"/>
            <person name="Copeland A."/>
            <person name="Lucas S."/>
            <person name="Lapidus A."/>
            <person name="Barry K."/>
            <person name="Glavina del Rio T."/>
            <person name="Dalin E."/>
            <person name="Tice H."/>
            <person name="Pitluck S."/>
            <person name="Chertkov O."/>
            <person name="Brettin T."/>
            <person name="Bruce D."/>
            <person name="Detter J.C."/>
            <person name="Han C."/>
            <person name="Schmutz J."/>
            <person name="Larimer F."/>
            <person name="Land M."/>
            <person name="Hauser L."/>
            <person name="Kyrpides N."/>
            <person name="Kim E."/>
            <person name="Zhao J.-S."/>
            <person name="Richardson P."/>
        </authorList>
    </citation>
    <scope>NUCLEOTIDE SEQUENCE [LARGE SCALE GENOMIC DNA]</scope>
    <source>
        <strain evidence="8 9">HAW-EB3</strain>
    </source>
</reference>
<evidence type="ECO:0000256" key="1">
    <source>
        <dbReference type="ARBA" id="ARBA00022670"/>
    </source>
</evidence>
<dbReference type="InterPro" id="IPR051156">
    <property type="entry name" value="Mito/Outer_Membr_Metalloprot"/>
</dbReference>
<keyword evidence="3 6" id="KW-0378">Hydrolase</keyword>
<name>A8FZF4_SHESH</name>
<dbReference type="HOGENOM" id="CLU_029002_5_2_6"/>
<dbReference type="STRING" id="425104.Ssed_3623"/>
<keyword evidence="5 6" id="KW-0482">Metalloprotease</keyword>